<dbReference type="InterPro" id="IPR045051">
    <property type="entry name" value="SBT"/>
</dbReference>
<accession>A0AAV5D713</accession>
<reference evidence="4" key="1">
    <citation type="journal article" date="2018" name="DNA Res.">
        <title>Multiple hybrid de novo genome assembly of finger millet, an orphan allotetraploid crop.</title>
        <authorList>
            <person name="Hatakeyama M."/>
            <person name="Aluri S."/>
            <person name="Balachadran M.T."/>
            <person name="Sivarajan S.R."/>
            <person name="Patrignani A."/>
            <person name="Gruter S."/>
            <person name="Poveda L."/>
            <person name="Shimizu-Inatsugi R."/>
            <person name="Baeten J."/>
            <person name="Francoijs K.J."/>
            <person name="Nataraja K.N."/>
            <person name="Reddy Y.A.N."/>
            <person name="Phadnis S."/>
            <person name="Ravikumar R.L."/>
            <person name="Schlapbach R."/>
            <person name="Sreeman S.M."/>
            <person name="Shimizu K.K."/>
        </authorList>
    </citation>
    <scope>NUCLEOTIDE SEQUENCE</scope>
</reference>
<dbReference type="GO" id="GO:0006508">
    <property type="term" value="P:proteolysis"/>
    <property type="evidence" value="ECO:0007669"/>
    <property type="project" value="InterPro"/>
</dbReference>
<dbReference type="PANTHER" id="PTHR10795">
    <property type="entry name" value="PROPROTEIN CONVERTASE SUBTILISIN/KEXIN"/>
    <property type="match status" value="1"/>
</dbReference>
<dbReference type="InterPro" id="IPR041469">
    <property type="entry name" value="Subtilisin-like_FN3"/>
</dbReference>
<sequence length="165" mass="17850">MTTADAIANNGEPIADHLRDPAGAFATGAGHVNATRAVDPGLVYDIGASDYAGYLCTRFVQHSVSRNSSWSCSNTCMPKTMEHYGKINLCLKTIVFPHTLSFTEPGERHSFFVAVQGNNPLPSGQSIVEGSVTWVSAGHRVRSTSCRRSRPPVLKRTTVRLTMSI</sequence>
<comment type="caution">
    <text evidence="4">The sequence shown here is derived from an EMBL/GenBank/DDBJ whole genome shotgun (WGS) entry which is preliminary data.</text>
</comment>
<dbReference type="AlphaFoldDB" id="A0AAV5D713"/>
<protein>
    <recommendedName>
        <fullName evidence="3">Subtilisin-like protease fibronectin type-III domain-containing protein</fullName>
    </recommendedName>
</protein>
<evidence type="ECO:0000313" key="4">
    <source>
        <dbReference type="EMBL" id="GJN06392.1"/>
    </source>
</evidence>
<dbReference type="Proteomes" id="UP001054889">
    <property type="component" value="Unassembled WGS sequence"/>
</dbReference>
<dbReference type="GO" id="GO:0004252">
    <property type="term" value="F:serine-type endopeptidase activity"/>
    <property type="evidence" value="ECO:0007669"/>
    <property type="project" value="InterPro"/>
</dbReference>
<keyword evidence="2" id="KW-0732">Signal</keyword>
<evidence type="ECO:0000256" key="1">
    <source>
        <dbReference type="ARBA" id="ARBA00011073"/>
    </source>
</evidence>
<evidence type="ECO:0000313" key="5">
    <source>
        <dbReference type="Proteomes" id="UP001054889"/>
    </source>
</evidence>
<proteinExistence type="inferred from homology"/>
<keyword evidence="5" id="KW-1185">Reference proteome</keyword>
<evidence type="ECO:0000256" key="2">
    <source>
        <dbReference type="ARBA" id="ARBA00022729"/>
    </source>
</evidence>
<evidence type="ECO:0000259" key="3">
    <source>
        <dbReference type="Pfam" id="PF17766"/>
    </source>
</evidence>
<comment type="similarity">
    <text evidence="1">Belongs to the peptidase S8 family.</text>
</comment>
<gene>
    <name evidence="4" type="primary">ga24119</name>
    <name evidence="4" type="ORF">PR202_ga24119</name>
</gene>
<dbReference type="Gene3D" id="3.40.50.200">
    <property type="entry name" value="Peptidase S8/S53 domain"/>
    <property type="match status" value="1"/>
</dbReference>
<dbReference type="Pfam" id="PF17766">
    <property type="entry name" value="fn3_6"/>
    <property type="match status" value="1"/>
</dbReference>
<name>A0AAV5D713_ELECO</name>
<organism evidence="4 5">
    <name type="scientific">Eleusine coracana subsp. coracana</name>
    <dbReference type="NCBI Taxonomy" id="191504"/>
    <lineage>
        <taxon>Eukaryota</taxon>
        <taxon>Viridiplantae</taxon>
        <taxon>Streptophyta</taxon>
        <taxon>Embryophyta</taxon>
        <taxon>Tracheophyta</taxon>
        <taxon>Spermatophyta</taxon>
        <taxon>Magnoliopsida</taxon>
        <taxon>Liliopsida</taxon>
        <taxon>Poales</taxon>
        <taxon>Poaceae</taxon>
        <taxon>PACMAD clade</taxon>
        <taxon>Chloridoideae</taxon>
        <taxon>Cynodonteae</taxon>
        <taxon>Eleusininae</taxon>
        <taxon>Eleusine</taxon>
    </lineage>
</organism>
<dbReference type="EMBL" id="BQKI01000012">
    <property type="protein sequence ID" value="GJN06392.1"/>
    <property type="molecule type" value="Genomic_DNA"/>
</dbReference>
<dbReference type="InterPro" id="IPR036852">
    <property type="entry name" value="Peptidase_S8/S53_dom_sf"/>
</dbReference>
<dbReference type="Gene3D" id="2.60.40.2310">
    <property type="match status" value="1"/>
</dbReference>
<feature type="domain" description="Subtilisin-like protease fibronectin type-III" evidence="3">
    <location>
        <begin position="92"/>
        <end position="144"/>
    </location>
</feature>
<reference evidence="4" key="2">
    <citation type="submission" date="2021-12" db="EMBL/GenBank/DDBJ databases">
        <title>Resequencing data analysis of finger millet.</title>
        <authorList>
            <person name="Hatakeyama M."/>
            <person name="Aluri S."/>
            <person name="Balachadran M.T."/>
            <person name="Sivarajan S.R."/>
            <person name="Poveda L."/>
            <person name="Shimizu-Inatsugi R."/>
            <person name="Schlapbach R."/>
            <person name="Sreeman S.M."/>
            <person name="Shimizu K.K."/>
        </authorList>
    </citation>
    <scope>NUCLEOTIDE SEQUENCE</scope>
</reference>